<dbReference type="EMBL" id="JAUUTY010000001">
    <property type="protein sequence ID" value="KAK1699565.1"/>
    <property type="molecule type" value="Genomic_DNA"/>
</dbReference>
<dbReference type="Proteomes" id="UP001231189">
    <property type="component" value="Unassembled WGS sequence"/>
</dbReference>
<proteinExistence type="predicted"/>
<reference evidence="1" key="1">
    <citation type="submission" date="2023-07" db="EMBL/GenBank/DDBJ databases">
        <title>A chromosome-level genome assembly of Lolium multiflorum.</title>
        <authorList>
            <person name="Chen Y."/>
            <person name="Copetti D."/>
            <person name="Kolliker R."/>
            <person name="Studer B."/>
        </authorList>
    </citation>
    <scope>NUCLEOTIDE SEQUENCE</scope>
    <source>
        <strain evidence="1">02402/16</strain>
        <tissue evidence="1">Leaf</tissue>
    </source>
</reference>
<dbReference type="AlphaFoldDB" id="A0AAD8U3Z1"/>
<gene>
    <name evidence="1" type="ORF">QYE76_016262</name>
</gene>
<evidence type="ECO:0000313" key="1">
    <source>
        <dbReference type="EMBL" id="KAK1699565.1"/>
    </source>
</evidence>
<comment type="caution">
    <text evidence="1">The sequence shown here is derived from an EMBL/GenBank/DDBJ whole genome shotgun (WGS) entry which is preliminary data.</text>
</comment>
<sequence length="110" mass="12271">MGTAYITLIQGTSFCSLRATNTDSTSQLRPVTLLSRRMHTVRSSSSRYWSSALSRGFLEGKNKFSLSEDATLKSSPQYMEETRNMISSMVLGVMYMSFPAVTKHTTISIL</sequence>
<name>A0AAD8U3Z1_LOLMU</name>
<organism evidence="1 2">
    <name type="scientific">Lolium multiflorum</name>
    <name type="common">Italian ryegrass</name>
    <name type="synonym">Lolium perenne subsp. multiflorum</name>
    <dbReference type="NCBI Taxonomy" id="4521"/>
    <lineage>
        <taxon>Eukaryota</taxon>
        <taxon>Viridiplantae</taxon>
        <taxon>Streptophyta</taxon>
        <taxon>Embryophyta</taxon>
        <taxon>Tracheophyta</taxon>
        <taxon>Spermatophyta</taxon>
        <taxon>Magnoliopsida</taxon>
        <taxon>Liliopsida</taxon>
        <taxon>Poales</taxon>
        <taxon>Poaceae</taxon>
        <taxon>BOP clade</taxon>
        <taxon>Pooideae</taxon>
        <taxon>Poodae</taxon>
        <taxon>Poeae</taxon>
        <taxon>Poeae Chloroplast Group 2 (Poeae type)</taxon>
        <taxon>Loliodinae</taxon>
        <taxon>Loliinae</taxon>
        <taxon>Lolium</taxon>
    </lineage>
</organism>
<keyword evidence="2" id="KW-1185">Reference proteome</keyword>
<accession>A0AAD8U3Z1</accession>
<protein>
    <submittedName>
        <fullName evidence="1">Uncharacterized protein</fullName>
    </submittedName>
</protein>
<evidence type="ECO:0000313" key="2">
    <source>
        <dbReference type="Proteomes" id="UP001231189"/>
    </source>
</evidence>